<accession>A0A926JRY3</accession>
<evidence type="ECO:0000313" key="4">
    <source>
        <dbReference type="Proteomes" id="UP000653730"/>
    </source>
</evidence>
<keyword evidence="2" id="KW-0808">Transferase</keyword>
<comment type="caution">
    <text evidence="3">The sequence shown here is derived from an EMBL/GenBank/DDBJ whole genome shotgun (WGS) entry which is preliminary data.</text>
</comment>
<dbReference type="PANTHER" id="PTHR10488">
    <property type="entry name" value="GLYCINE AMIDINOTRANSFERASE, MITOCHONDRIAL"/>
    <property type="match status" value="1"/>
</dbReference>
<sequence length="322" mass="36328">MIFVESEFAPLRKVVLAESEFGIPREPRIEDLRFLTPEARDEVLKNRGADYAAAFPEIQRAWEGERKDFEQLLAGHGVEILRPRKLKQAEKLIAGDDGYANFFTRDPFFTVGNFVVEGALRLRHRRREVLPLRDIMLQYVYPSDCTYVAAPAPEVAEKDDPAHGKGPFIEGGDVLVLDKHVFVGISGLASNELGARWLEKLIKPLGYTLEIVRLKPDILHLDCAMGLVREGLMIVCEEAFADGIPEKLNRWTKIPVTYDETTQLATNGLPLSPEVYVTDPAFRHIGDRIANHGVHVEYVDFRITRSFGGAFRCSTQPLLRKS</sequence>
<reference evidence="3 4" key="1">
    <citation type="submission" date="2020-09" db="EMBL/GenBank/DDBJ databases">
        <title>Sinomicrobium weinanense sp. nov., a halophilic bacteria isolated from saline-alkali soil.</title>
        <authorList>
            <person name="Wu P."/>
            <person name="Ren H."/>
            <person name="Mei Y."/>
            <person name="Liang Y."/>
            <person name="Chen Z."/>
        </authorList>
    </citation>
    <scope>NUCLEOTIDE SEQUENCE [LARGE SCALE GENOMIC DNA]</scope>
    <source>
        <strain evidence="3 4">FJxs</strain>
    </source>
</reference>
<dbReference type="RefSeq" id="WP_187965410.1">
    <property type="nucleotide sequence ID" value="NZ_JACVDC010000023.1"/>
</dbReference>
<proteinExistence type="inferred from homology"/>
<dbReference type="Gene3D" id="3.75.10.10">
    <property type="entry name" value="L-arginine/glycine Amidinotransferase, Chain A"/>
    <property type="match status" value="1"/>
</dbReference>
<comment type="similarity">
    <text evidence="1">Belongs to the amidinotransferase family.</text>
</comment>
<evidence type="ECO:0000313" key="3">
    <source>
        <dbReference type="EMBL" id="MBC9796264.1"/>
    </source>
</evidence>
<protein>
    <submittedName>
        <fullName evidence="3">Amidinotransferase</fullName>
    </submittedName>
</protein>
<keyword evidence="4" id="KW-1185">Reference proteome</keyword>
<dbReference type="PANTHER" id="PTHR10488:SF1">
    <property type="entry name" value="GLYCINE AMIDINOTRANSFERASE, MITOCHONDRIAL"/>
    <property type="match status" value="1"/>
</dbReference>
<name>A0A926JRY3_9FLAO</name>
<dbReference type="GO" id="GO:0015067">
    <property type="term" value="F:amidinotransferase activity"/>
    <property type="evidence" value="ECO:0007669"/>
    <property type="project" value="InterPro"/>
</dbReference>
<dbReference type="Proteomes" id="UP000653730">
    <property type="component" value="Unassembled WGS sequence"/>
</dbReference>
<dbReference type="EMBL" id="JACVDC010000023">
    <property type="protein sequence ID" value="MBC9796264.1"/>
    <property type="molecule type" value="Genomic_DNA"/>
</dbReference>
<organism evidence="3 4">
    <name type="scientific">Sinomicrobium weinanense</name>
    <dbReference type="NCBI Taxonomy" id="2842200"/>
    <lineage>
        <taxon>Bacteria</taxon>
        <taxon>Pseudomonadati</taxon>
        <taxon>Bacteroidota</taxon>
        <taxon>Flavobacteriia</taxon>
        <taxon>Flavobacteriales</taxon>
        <taxon>Flavobacteriaceae</taxon>
        <taxon>Sinomicrobium</taxon>
    </lineage>
</organism>
<evidence type="ECO:0000256" key="2">
    <source>
        <dbReference type="ARBA" id="ARBA00022679"/>
    </source>
</evidence>
<dbReference type="SUPFAM" id="SSF55909">
    <property type="entry name" value="Pentein"/>
    <property type="match status" value="1"/>
</dbReference>
<dbReference type="AlphaFoldDB" id="A0A926JRY3"/>
<dbReference type="InterPro" id="IPR033195">
    <property type="entry name" value="AmidinoTrfase"/>
</dbReference>
<evidence type="ECO:0000256" key="1">
    <source>
        <dbReference type="ARBA" id="ARBA00006943"/>
    </source>
</evidence>
<gene>
    <name evidence="3" type="ORF">IBL28_09815</name>
</gene>
<dbReference type="Pfam" id="PF02274">
    <property type="entry name" value="ADI"/>
    <property type="match status" value="1"/>
</dbReference>